<dbReference type="GeneID" id="59371606"/>
<sequence>MLHSFVVARLLPHLPEWTPAGRKVASSIVTKPFLALHLRDTDPNFVRVPNLFVITRERPHLPWSEYFVLDSLSEARACARTLNVVPPLPFRGPLYLSVTPRICATFDGVGDESVQLLKNVDYQLDRTSFETFIQGWQDAGPSVAIAGTTGGDDEPGSRWDTWSGQSPRETPGILFGDREVQFRFEALPMKQLPGEFETTVFDELPLIRQLTLDYTWKSCNTAILYIKSVREAMPRLLSSGQIFRQPRLIPLEDASPNPFVESRRPCTSHLQSLPVVHDGDPKVEPESEDGEWDNEPDLELDMAKATPAIVPKDIKIVLIDPHILMDRDGPLQTALSHIFPPSQSSLSAKELLDLYIEYESLGTIDQHPISVINVVRSVARYLGASVDEMTVDDAMESYGKATQRPEGQTLITKLRERGYTPMAIPSTAKETVVRYDGLSIELYSHPILEEAPSQKPFAELWPQALSFCKTFDSGIRPDQILVVSSDLYRVCETASQAGFPTAFIKAEGTRSAKLKIPTIAPTYTLSSLLHLLTVLDEPLVPATSPKVSRQNPPFRVKDNYRCTFLLGCGSFAYVWNGIHVHTGAGVALKFEVMDPSVPSTLPYEAAIYAQLEGIEGIPRIRWSGQDKNANVIVMDKLGLNLEHLRRFCRGQLGLKTILMLGEQMLSTIEHVHARGIVVRDIKPENFAMGYLEDYQRLYLFDMGLSKLYLDPTTGKHIPFREGRGGIGTPRYASHNVHFGLEPSRRDDVEAIGILLLYLLHGRLPWQGICAPDIPAKLRRIGEMKRGGRFTDLLARSPAFFTPFFSHCRALKFEEKPDYAILRKLLREEMKDNGWEYDWKYDWWQPGERGTLLPDEYQVHSRFVEPIRHTLDTW</sequence>
<dbReference type="InterPro" id="IPR000719">
    <property type="entry name" value="Prot_kinase_dom"/>
</dbReference>
<dbReference type="AlphaFoldDB" id="A0A8H7DPT1"/>
<protein>
    <recommendedName>
        <fullName evidence="3">Protein kinase domain-containing protein</fullName>
    </recommendedName>
</protein>
<keyword evidence="5" id="KW-1185">Reference proteome</keyword>
<feature type="domain" description="Protein kinase" evidence="3">
    <location>
        <begin position="560"/>
        <end position="829"/>
    </location>
</feature>
<evidence type="ECO:0000259" key="3">
    <source>
        <dbReference type="PROSITE" id="PS50011"/>
    </source>
</evidence>
<dbReference type="InterPro" id="IPR011009">
    <property type="entry name" value="Kinase-like_dom_sf"/>
</dbReference>
<comment type="caution">
    <text evidence="4">The sequence shown here is derived from an EMBL/GenBank/DDBJ whole genome shotgun (WGS) entry which is preliminary data.</text>
</comment>
<dbReference type="EMBL" id="JACETU010000010">
    <property type="protein sequence ID" value="KAF7419181.1"/>
    <property type="molecule type" value="Genomic_DNA"/>
</dbReference>
<feature type="binding site" evidence="1">
    <location>
        <position position="589"/>
    </location>
    <ligand>
        <name>ATP</name>
        <dbReference type="ChEBI" id="CHEBI:30616"/>
    </ligand>
</feature>
<keyword evidence="1" id="KW-0547">Nucleotide-binding</keyword>
<name>A0A8H7DPT1_PLEOS</name>
<dbReference type="Gene3D" id="1.10.150.750">
    <property type="match status" value="1"/>
</dbReference>
<organism evidence="4 5">
    <name type="scientific">Pleurotus ostreatus</name>
    <name type="common">Oyster mushroom</name>
    <name type="synonym">White-rot fungus</name>
    <dbReference type="NCBI Taxonomy" id="5322"/>
    <lineage>
        <taxon>Eukaryota</taxon>
        <taxon>Fungi</taxon>
        <taxon>Dikarya</taxon>
        <taxon>Basidiomycota</taxon>
        <taxon>Agaricomycotina</taxon>
        <taxon>Agaricomycetes</taxon>
        <taxon>Agaricomycetidae</taxon>
        <taxon>Agaricales</taxon>
        <taxon>Pleurotineae</taxon>
        <taxon>Pleurotaceae</taxon>
        <taxon>Pleurotus</taxon>
    </lineage>
</organism>
<dbReference type="PANTHER" id="PTHR11909">
    <property type="entry name" value="CASEIN KINASE-RELATED"/>
    <property type="match status" value="1"/>
</dbReference>
<dbReference type="RefSeq" id="XP_036626035.1">
    <property type="nucleotide sequence ID" value="XM_036771414.1"/>
</dbReference>
<dbReference type="Proteomes" id="UP000623687">
    <property type="component" value="Unassembled WGS sequence"/>
</dbReference>
<dbReference type="InterPro" id="IPR023214">
    <property type="entry name" value="HAD_sf"/>
</dbReference>
<dbReference type="InterPro" id="IPR017441">
    <property type="entry name" value="Protein_kinase_ATP_BS"/>
</dbReference>
<dbReference type="Gene3D" id="1.10.510.10">
    <property type="entry name" value="Transferase(Phosphotransferase) domain 1"/>
    <property type="match status" value="1"/>
</dbReference>
<dbReference type="InterPro" id="IPR050235">
    <property type="entry name" value="CK1_Ser-Thr_kinase"/>
</dbReference>
<evidence type="ECO:0000256" key="2">
    <source>
        <dbReference type="SAM" id="MobiDB-lite"/>
    </source>
</evidence>
<evidence type="ECO:0000256" key="1">
    <source>
        <dbReference type="PROSITE-ProRule" id="PRU10141"/>
    </source>
</evidence>
<dbReference type="PROSITE" id="PS00107">
    <property type="entry name" value="PROTEIN_KINASE_ATP"/>
    <property type="match status" value="1"/>
</dbReference>
<dbReference type="InterPro" id="IPR036412">
    <property type="entry name" value="HAD-like_sf"/>
</dbReference>
<proteinExistence type="predicted"/>
<evidence type="ECO:0000313" key="5">
    <source>
        <dbReference type="Proteomes" id="UP000623687"/>
    </source>
</evidence>
<feature type="region of interest" description="Disordered" evidence="2">
    <location>
        <begin position="271"/>
        <end position="294"/>
    </location>
</feature>
<dbReference type="PROSITE" id="PS50011">
    <property type="entry name" value="PROTEIN_KINASE_DOM"/>
    <property type="match status" value="1"/>
</dbReference>
<keyword evidence="1" id="KW-0067">ATP-binding</keyword>
<dbReference type="SUPFAM" id="SSF56112">
    <property type="entry name" value="Protein kinase-like (PK-like)"/>
    <property type="match status" value="1"/>
</dbReference>
<dbReference type="OrthoDB" id="2987224at2759"/>
<dbReference type="SUPFAM" id="SSF56784">
    <property type="entry name" value="HAD-like"/>
    <property type="match status" value="1"/>
</dbReference>
<reference evidence="4" key="1">
    <citation type="submission" date="2019-07" db="EMBL/GenBank/DDBJ databases">
        <authorList>
            <person name="Palmer J.M."/>
        </authorList>
    </citation>
    <scope>NUCLEOTIDE SEQUENCE</scope>
    <source>
        <strain evidence="4">PC9</strain>
    </source>
</reference>
<dbReference type="VEuPathDB" id="FungiDB:PC9H_001765"/>
<accession>A0A8H7DPT1</accession>
<gene>
    <name evidence="4" type="ORF">PC9H_001765</name>
</gene>
<evidence type="ECO:0000313" key="4">
    <source>
        <dbReference type="EMBL" id="KAF7419181.1"/>
    </source>
</evidence>
<dbReference type="GO" id="GO:0004672">
    <property type="term" value="F:protein kinase activity"/>
    <property type="evidence" value="ECO:0007669"/>
    <property type="project" value="InterPro"/>
</dbReference>
<dbReference type="CDD" id="cd14016">
    <property type="entry name" value="STKc_CK1"/>
    <property type="match status" value="1"/>
</dbReference>
<dbReference type="GO" id="GO:0005524">
    <property type="term" value="F:ATP binding"/>
    <property type="evidence" value="ECO:0007669"/>
    <property type="project" value="UniProtKB-UniRule"/>
</dbReference>
<dbReference type="Pfam" id="PF00069">
    <property type="entry name" value="Pkinase"/>
    <property type="match status" value="1"/>
</dbReference>
<dbReference type="Gene3D" id="3.40.50.1000">
    <property type="entry name" value="HAD superfamily/HAD-like"/>
    <property type="match status" value="1"/>
</dbReference>
<dbReference type="SMART" id="SM00220">
    <property type="entry name" value="S_TKc"/>
    <property type="match status" value="1"/>
</dbReference>